<evidence type="ECO:0000313" key="14">
    <source>
        <dbReference type="Proteomes" id="UP000256321"/>
    </source>
</evidence>
<organism evidence="13 14">
    <name type="scientific">Parabacteroides acidifaciens</name>
    <dbReference type="NCBI Taxonomy" id="2290935"/>
    <lineage>
        <taxon>Bacteria</taxon>
        <taxon>Pseudomonadati</taxon>
        <taxon>Bacteroidota</taxon>
        <taxon>Bacteroidia</taxon>
        <taxon>Bacteroidales</taxon>
        <taxon>Tannerellaceae</taxon>
        <taxon>Parabacteroides</taxon>
    </lineage>
</organism>
<evidence type="ECO:0000256" key="3">
    <source>
        <dbReference type="ARBA" id="ARBA00022664"/>
    </source>
</evidence>
<dbReference type="Proteomes" id="UP000629596">
    <property type="component" value="Unassembled WGS sequence"/>
</dbReference>
<dbReference type="GO" id="GO:0008033">
    <property type="term" value="P:tRNA processing"/>
    <property type="evidence" value="ECO:0007669"/>
    <property type="project" value="UniProtKB-KW"/>
</dbReference>
<feature type="compositionally biased region" description="Acidic residues" evidence="9">
    <location>
        <begin position="266"/>
        <end position="275"/>
    </location>
</feature>
<comment type="catalytic activity">
    <reaction evidence="1 8">
        <text>Endonucleolytic cleavage to 5'-phosphomonoester.</text>
        <dbReference type="EC" id="3.1.26.3"/>
    </reaction>
</comment>
<dbReference type="RefSeq" id="WP_115498266.1">
    <property type="nucleotide sequence ID" value="NZ_JACRTI010000005.1"/>
</dbReference>
<dbReference type="Pfam" id="PF00035">
    <property type="entry name" value="dsrm"/>
    <property type="match status" value="1"/>
</dbReference>
<keyword evidence="7 8" id="KW-0694">RNA-binding</keyword>
<dbReference type="CDD" id="cd00593">
    <property type="entry name" value="RIBOc"/>
    <property type="match status" value="1"/>
</dbReference>
<dbReference type="HAMAP" id="MF_00104">
    <property type="entry name" value="RNase_III"/>
    <property type="match status" value="1"/>
</dbReference>
<dbReference type="CDD" id="cd10845">
    <property type="entry name" value="DSRM_RNAse_III_family"/>
    <property type="match status" value="1"/>
</dbReference>
<comment type="subcellular location">
    <subcellularLocation>
        <location evidence="8">Cytoplasm</location>
    </subcellularLocation>
</comment>
<protein>
    <recommendedName>
        <fullName evidence="8">Ribonuclease 3</fullName>
        <ecNumber evidence="8">3.1.26.3</ecNumber>
    </recommendedName>
    <alternativeName>
        <fullName evidence="8">Ribonuclease III</fullName>
        <shortName evidence="8">RNase III</shortName>
    </alternativeName>
</protein>
<evidence type="ECO:0000259" key="11">
    <source>
        <dbReference type="PROSITE" id="PS50142"/>
    </source>
</evidence>
<dbReference type="PROSITE" id="PS50142">
    <property type="entry name" value="RNASE_3_2"/>
    <property type="match status" value="1"/>
</dbReference>
<keyword evidence="8" id="KW-0698">rRNA processing</keyword>
<keyword evidence="8" id="KW-0963">Cytoplasm</keyword>
<keyword evidence="8" id="KW-0479">Metal-binding</keyword>
<comment type="caution">
    <text evidence="13">The sequence shown here is derived from an EMBL/GenBank/DDBJ whole genome shotgun (WGS) entry which is preliminary data.</text>
</comment>
<dbReference type="EMBL" id="QREV01000005">
    <property type="protein sequence ID" value="RDU50476.1"/>
    <property type="molecule type" value="Genomic_DNA"/>
</dbReference>
<dbReference type="GO" id="GO:0019843">
    <property type="term" value="F:rRNA binding"/>
    <property type="evidence" value="ECO:0007669"/>
    <property type="project" value="UniProtKB-KW"/>
</dbReference>
<dbReference type="GO" id="GO:0005737">
    <property type="term" value="C:cytoplasm"/>
    <property type="evidence" value="ECO:0007669"/>
    <property type="project" value="UniProtKB-SubCell"/>
</dbReference>
<keyword evidence="3 8" id="KW-0507">mRNA processing</keyword>
<dbReference type="SUPFAM" id="SSF54768">
    <property type="entry name" value="dsRNA-binding domain-like"/>
    <property type="match status" value="1"/>
</dbReference>
<evidence type="ECO:0000256" key="7">
    <source>
        <dbReference type="ARBA" id="ARBA00022884"/>
    </source>
</evidence>
<dbReference type="InterPro" id="IPR036389">
    <property type="entry name" value="RNase_III_sf"/>
</dbReference>
<evidence type="ECO:0000256" key="9">
    <source>
        <dbReference type="SAM" id="MobiDB-lite"/>
    </source>
</evidence>
<dbReference type="GO" id="GO:0003725">
    <property type="term" value="F:double-stranded RNA binding"/>
    <property type="evidence" value="ECO:0007669"/>
    <property type="project" value="TreeGrafter"/>
</dbReference>
<feature type="compositionally biased region" description="Low complexity" evidence="9">
    <location>
        <begin position="281"/>
        <end position="293"/>
    </location>
</feature>
<keyword evidence="8" id="KW-0699">rRNA-binding</keyword>
<keyword evidence="6 8" id="KW-0378">Hydrolase</keyword>
<dbReference type="PROSITE" id="PS00517">
    <property type="entry name" value="RNASE_3_1"/>
    <property type="match status" value="1"/>
</dbReference>
<dbReference type="SMART" id="SM00535">
    <property type="entry name" value="RIBOc"/>
    <property type="match status" value="1"/>
</dbReference>
<dbReference type="GO" id="GO:0006364">
    <property type="term" value="P:rRNA processing"/>
    <property type="evidence" value="ECO:0007669"/>
    <property type="project" value="UniProtKB-UniRule"/>
</dbReference>
<dbReference type="GO" id="GO:0004525">
    <property type="term" value="F:ribonuclease III activity"/>
    <property type="evidence" value="ECO:0007669"/>
    <property type="project" value="UniProtKB-UniRule"/>
</dbReference>
<dbReference type="Gene3D" id="1.10.1520.10">
    <property type="entry name" value="Ribonuclease III domain"/>
    <property type="match status" value="1"/>
</dbReference>
<dbReference type="PANTHER" id="PTHR11207">
    <property type="entry name" value="RIBONUCLEASE III"/>
    <property type="match status" value="1"/>
</dbReference>
<evidence type="ECO:0000256" key="4">
    <source>
        <dbReference type="ARBA" id="ARBA00022722"/>
    </source>
</evidence>
<dbReference type="Gene3D" id="3.30.160.20">
    <property type="match status" value="1"/>
</dbReference>
<comment type="cofactor">
    <cofactor evidence="8">
        <name>Mg(2+)</name>
        <dbReference type="ChEBI" id="CHEBI:18420"/>
    </cofactor>
</comment>
<dbReference type="PANTHER" id="PTHR11207:SF0">
    <property type="entry name" value="RIBONUCLEASE 3"/>
    <property type="match status" value="1"/>
</dbReference>
<dbReference type="GO" id="GO:0046872">
    <property type="term" value="F:metal ion binding"/>
    <property type="evidence" value="ECO:0007669"/>
    <property type="project" value="UniProtKB-KW"/>
</dbReference>
<feature type="active site" evidence="8">
    <location>
        <position position="66"/>
    </location>
</feature>
<comment type="similarity">
    <text evidence="2">Belongs to the ribonuclease III family.</text>
</comment>
<reference evidence="13 14" key="1">
    <citation type="submission" date="2018-07" db="EMBL/GenBank/DDBJ databases">
        <title>Parabacteroides acidifaciens nov. sp., isolated from human feces.</title>
        <authorList>
            <person name="Wang Y.J."/>
        </authorList>
    </citation>
    <scope>NUCLEOTIDE SEQUENCE [LARGE SCALE GENOMIC DNA]</scope>
    <source>
        <strain evidence="13 14">426-9</strain>
    </source>
</reference>
<evidence type="ECO:0000256" key="5">
    <source>
        <dbReference type="ARBA" id="ARBA00022759"/>
    </source>
</evidence>
<evidence type="ECO:0000256" key="6">
    <source>
        <dbReference type="ARBA" id="ARBA00022801"/>
    </source>
</evidence>
<dbReference type="Pfam" id="PF14622">
    <property type="entry name" value="Ribonucleas_3_3"/>
    <property type="match status" value="1"/>
</dbReference>
<keyword evidence="15" id="KW-1185">Reference proteome</keyword>
<dbReference type="EC" id="3.1.26.3" evidence="8"/>
<dbReference type="InterPro" id="IPR011907">
    <property type="entry name" value="RNase_III"/>
</dbReference>
<evidence type="ECO:0000256" key="2">
    <source>
        <dbReference type="ARBA" id="ARBA00010183"/>
    </source>
</evidence>
<feature type="domain" description="DRBM" evidence="10">
    <location>
        <begin position="173"/>
        <end position="242"/>
    </location>
</feature>
<feature type="active site" evidence="8">
    <location>
        <position position="134"/>
    </location>
</feature>
<evidence type="ECO:0000256" key="1">
    <source>
        <dbReference type="ARBA" id="ARBA00000109"/>
    </source>
</evidence>
<dbReference type="PROSITE" id="PS50137">
    <property type="entry name" value="DS_RBD"/>
    <property type="match status" value="1"/>
</dbReference>
<sequence>MFTKLYKRIRLLKNIGKEPYSSLYKILGFCPENIHLYEQAFLHKSSSVESGDGRWLNNERLEFLGDAVLDAIVADIVYKHFQNKREGFLTNTRSKIVQRETLNRIAVELGLDKMVVYSAKLSSHNNHMYGNALEALIGAIYLDQGYKVCYHFIQDVMIKKYIDIDTIARKEVNFKSSLIEWSQKNKLEISFDLIESFTDNDGNPVFQTGVTLSDTQIGVGIGYSKKESQQSAAKMAIKKLRTDKTFQQFISELKKKKTGENTAEHEFEELPEEAMENNGQEEISAETASAKTASAEETKAETAQEAVPAEN</sequence>
<feature type="binding site" evidence="8">
    <location>
        <position position="131"/>
    </location>
    <ligand>
        <name>Mg(2+)</name>
        <dbReference type="ChEBI" id="CHEBI:18420"/>
    </ligand>
</feature>
<dbReference type="Proteomes" id="UP000256321">
    <property type="component" value="Unassembled WGS sequence"/>
</dbReference>
<dbReference type="GO" id="GO:0010468">
    <property type="term" value="P:regulation of gene expression"/>
    <property type="evidence" value="ECO:0007669"/>
    <property type="project" value="TreeGrafter"/>
</dbReference>
<dbReference type="NCBIfam" id="TIGR02191">
    <property type="entry name" value="RNaseIII"/>
    <property type="match status" value="1"/>
</dbReference>
<evidence type="ECO:0000256" key="8">
    <source>
        <dbReference type="HAMAP-Rule" id="MF_00104"/>
    </source>
</evidence>
<feature type="binding site" evidence="8">
    <location>
        <position position="62"/>
    </location>
    <ligand>
        <name>Mg(2+)</name>
        <dbReference type="ChEBI" id="CHEBI:18420"/>
    </ligand>
</feature>
<keyword evidence="5 8" id="KW-0255">Endonuclease</keyword>
<reference evidence="12 15" key="2">
    <citation type="submission" date="2020-08" db="EMBL/GenBank/DDBJ databases">
        <title>Genome public.</title>
        <authorList>
            <person name="Liu C."/>
            <person name="Sun Q."/>
        </authorList>
    </citation>
    <scope>NUCLEOTIDE SEQUENCE [LARGE SCALE GENOMIC DNA]</scope>
    <source>
        <strain evidence="12 15">426_9</strain>
    </source>
</reference>
<feature type="binding site" evidence="8">
    <location>
        <position position="134"/>
    </location>
    <ligand>
        <name>Mg(2+)</name>
        <dbReference type="ChEBI" id="CHEBI:18420"/>
    </ligand>
</feature>
<dbReference type="InterPro" id="IPR000999">
    <property type="entry name" value="RNase_III_dom"/>
</dbReference>
<feature type="region of interest" description="Disordered" evidence="9">
    <location>
        <begin position="257"/>
        <end position="311"/>
    </location>
</feature>
<keyword evidence="8" id="KW-0819">tRNA processing</keyword>
<keyword evidence="4 8" id="KW-0540">Nuclease</keyword>
<gene>
    <name evidence="8 13" type="primary">rnc</name>
    <name evidence="13" type="ORF">DWU89_03355</name>
    <name evidence="12" type="ORF">H8784_03315</name>
</gene>
<keyword evidence="8" id="KW-0460">Magnesium</keyword>
<dbReference type="EMBL" id="JACRTI010000005">
    <property type="protein sequence ID" value="MBC8600746.1"/>
    <property type="molecule type" value="Genomic_DNA"/>
</dbReference>
<evidence type="ECO:0000313" key="12">
    <source>
        <dbReference type="EMBL" id="MBC8600746.1"/>
    </source>
</evidence>
<dbReference type="AlphaFoldDB" id="A0A3D8HHM4"/>
<evidence type="ECO:0000259" key="10">
    <source>
        <dbReference type="PROSITE" id="PS50137"/>
    </source>
</evidence>
<dbReference type="SMART" id="SM00358">
    <property type="entry name" value="DSRM"/>
    <property type="match status" value="1"/>
</dbReference>
<dbReference type="InterPro" id="IPR014720">
    <property type="entry name" value="dsRBD_dom"/>
</dbReference>
<name>A0A3D8HHM4_9BACT</name>
<evidence type="ECO:0000313" key="13">
    <source>
        <dbReference type="EMBL" id="RDU50476.1"/>
    </source>
</evidence>
<dbReference type="SUPFAM" id="SSF69065">
    <property type="entry name" value="RNase III domain-like"/>
    <property type="match status" value="1"/>
</dbReference>
<comment type="subunit">
    <text evidence="8">Homodimer.</text>
</comment>
<accession>A0A3D8HHM4</accession>
<proteinExistence type="inferred from homology"/>
<evidence type="ECO:0000313" key="15">
    <source>
        <dbReference type="Proteomes" id="UP000629596"/>
    </source>
</evidence>
<dbReference type="GO" id="GO:0006397">
    <property type="term" value="P:mRNA processing"/>
    <property type="evidence" value="ECO:0007669"/>
    <property type="project" value="UniProtKB-UniRule"/>
</dbReference>
<comment type="function">
    <text evidence="8">Digests double-stranded RNA. Involved in the processing of primary rRNA transcript to yield the immediate precursors to the large and small rRNAs (23S and 16S). Processes some mRNAs, and tRNAs when they are encoded in the rRNA operon. Processes pre-crRNA and tracrRNA of type II CRISPR loci if present in the organism.</text>
</comment>
<feature type="domain" description="RNase III" evidence="11">
    <location>
        <begin position="20"/>
        <end position="145"/>
    </location>
</feature>